<name>A0AA36NK26_9DINO</name>
<evidence type="ECO:0000313" key="3">
    <source>
        <dbReference type="Proteomes" id="UP001178507"/>
    </source>
</evidence>
<evidence type="ECO:0000256" key="1">
    <source>
        <dbReference type="SAM" id="MobiDB-lite"/>
    </source>
</evidence>
<dbReference type="EMBL" id="CAUJNA010003813">
    <property type="protein sequence ID" value="CAJ1410347.1"/>
    <property type="molecule type" value="Genomic_DNA"/>
</dbReference>
<dbReference type="Proteomes" id="UP001178507">
    <property type="component" value="Unassembled WGS sequence"/>
</dbReference>
<feature type="region of interest" description="Disordered" evidence="1">
    <location>
        <begin position="756"/>
        <end position="776"/>
    </location>
</feature>
<sequence length="776" mass="84344">MAGDPLMDGQGSEKALPIPERGCKSKDAHGGCCKPKKKCHGSKGYSSIRKPVLALCKVTNAAAANQISNSLKAALLEAERLNEPVDGGLLGMAAAQAGRLGLKDLLGTLCAYSWPRLFECGGREVAELAAAASKCGCSDERFFCFVGAYCCQKANSFTCLRDVALVSAALTRKLDSEVDLAGAFHGLSFVTLQHLHGTTTAPIRDVAEFFYSLVNVLGMSNGSGLALCAASVTRDVIVAIADVVRPQLHMASAQDIAKTTGAAAVAWGLLPQLQEKTMLPLLMELAQAVRFRHADFNVQDLAHLCAAFAKVDTLSSCTSLPVLLDKVLGKLADFSAKDLSLVLWAATRHGYIGERCAAQATQEVMKRDLSSFSTQDLCMTAQCLAKLGARGKAALCLVAGQVFVRQAQGLNTTDKVLFLWALAKCKVMHLALCRLLVRDLAVEKCGMLARDKVGLALWSLAVVWPTLPEGEAWPQLLANVLLSAQPWLMAPSYEVTNAAWAFAQLPPDMVARSWPSLLQTTTWVHPKQLSEHELCNLLAGLSSCTLQVGVLQEAFRTFSTELVARFERCSFSQHDKRLLASAVSSKPIWESLEASLLDKIKAFLGMDERRSAEEEEEPTSYPQHSHEQEEQEAEEEYEEAEAKTDPEDSAPPEALPSPKKAWNHGSCRSSCCTEVPGTSELSRLRLNSHCDYKGHCVQLKHTFIHVDCPTNSDSEEDCELCRISRRRARSVDSKEPGPGLTESDVEAHMQRRLAAELNSEGRQRRELRSGSCGVDQ</sequence>
<feature type="compositionally biased region" description="Acidic residues" evidence="1">
    <location>
        <begin position="629"/>
        <end position="639"/>
    </location>
</feature>
<evidence type="ECO:0000313" key="2">
    <source>
        <dbReference type="EMBL" id="CAJ1410347.1"/>
    </source>
</evidence>
<feature type="region of interest" description="Disordered" evidence="1">
    <location>
        <begin position="610"/>
        <end position="667"/>
    </location>
</feature>
<accession>A0AA36NK26</accession>
<feature type="region of interest" description="Disordered" evidence="1">
    <location>
        <begin position="1"/>
        <end position="35"/>
    </location>
</feature>
<protein>
    <submittedName>
        <fullName evidence="2">Uncharacterized protein</fullName>
    </submittedName>
</protein>
<keyword evidence="3" id="KW-1185">Reference proteome</keyword>
<organism evidence="2 3">
    <name type="scientific">Effrenium voratum</name>
    <dbReference type="NCBI Taxonomy" id="2562239"/>
    <lineage>
        <taxon>Eukaryota</taxon>
        <taxon>Sar</taxon>
        <taxon>Alveolata</taxon>
        <taxon>Dinophyceae</taxon>
        <taxon>Suessiales</taxon>
        <taxon>Symbiodiniaceae</taxon>
        <taxon>Effrenium</taxon>
    </lineage>
</organism>
<gene>
    <name evidence="2" type="ORF">EVOR1521_LOCUS31182</name>
</gene>
<proteinExistence type="predicted"/>
<dbReference type="AlphaFoldDB" id="A0AA36NK26"/>
<feature type="compositionally biased region" description="Basic and acidic residues" evidence="1">
    <location>
        <begin position="759"/>
        <end position="768"/>
    </location>
</feature>
<comment type="caution">
    <text evidence="2">The sequence shown here is derived from an EMBL/GenBank/DDBJ whole genome shotgun (WGS) entry which is preliminary data.</text>
</comment>
<reference evidence="2" key="1">
    <citation type="submission" date="2023-08" db="EMBL/GenBank/DDBJ databases">
        <authorList>
            <person name="Chen Y."/>
            <person name="Shah S."/>
            <person name="Dougan E. K."/>
            <person name="Thang M."/>
            <person name="Chan C."/>
        </authorList>
    </citation>
    <scope>NUCLEOTIDE SEQUENCE</scope>
</reference>